<evidence type="ECO:0000313" key="5">
    <source>
        <dbReference type="Proteomes" id="UP000594380"/>
    </source>
</evidence>
<evidence type="ECO:0000256" key="1">
    <source>
        <dbReference type="SAM" id="SignalP"/>
    </source>
</evidence>
<dbReference type="AlphaFoldDB" id="A0A7W8L0U3"/>
<organism evidence="2 4">
    <name type="scientific">Paraburkholderia youngii</name>
    <dbReference type="NCBI Taxonomy" id="2782701"/>
    <lineage>
        <taxon>Bacteria</taxon>
        <taxon>Pseudomonadati</taxon>
        <taxon>Pseudomonadota</taxon>
        <taxon>Betaproteobacteria</taxon>
        <taxon>Burkholderiales</taxon>
        <taxon>Burkholderiaceae</taxon>
        <taxon>Paraburkholderia</taxon>
    </lineage>
</organism>
<evidence type="ECO:0000313" key="2">
    <source>
        <dbReference type="EMBL" id="MBB5398095.1"/>
    </source>
</evidence>
<dbReference type="GeneID" id="301100193"/>
<dbReference type="InterPro" id="IPR025421">
    <property type="entry name" value="DUF4148"/>
</dbReference>
<sequence length="88" mass="9639">MNLFSRIGLGALVAAVSISTVYAQAVMQPNDPSAPKTRAQVRAELIEWLAAGYDPNDWVNYPENAQEAGRIVAQRRAERQGLEPTTVQ</sequence>
<feature type="chain" id="PRO_5036214711" evidence="1">
    <location>
        <begin position="24"/>
        <end position="88"/>
    </location>
</feature>
<accession>A0A7W8L0U3</accession>
<dbReference type="EMBL" id="JACHDE010000001">
    <property type="protein sequence ID" value="MBB5398095.1"/>
    <property type="molecule type" value="Genomic_DNA"/>
</dbReference>
<evidence type="ECO:0000313" key="3">
    <source>
        <dbReference type="EMBL" id="NUX99573.1"/>
    </source>
</evidence>
<reference evidence="3 5" key="1">
    <citation type="submission" date="2020-02" db="EMBL/GenBank/DDBJ databases">
        <title>Paraburkholderia simonii sp. nov. and Paraburkholderia youngii sp. nov. Brazilian and Mexican Mimosa-associated rhizobia.</title>
        <authorList>
            <person name="Mavima L."/>
            <person name="Beukes C.W."/>
            <person name="Chan W.Y."/>
            <person name="Palmer M."/>
            <person name="De Meyer S.E."/>
            <person name="James E.K."/>
            <person name="Venter S.N."/>
            <person name="Steenkamp E.T."/>
        </authorList>
    </citation>
    <scope>NUCLEOTIDE SEQUENCE [LARGE SCALE GENOMIC DNA]</scope>
    <source>
        <strain evidence="3 5">JPY169</strain>
    </source>
</reference>
<name>A0A7W8L0U3_9BURK</name>
<evidence type="ECO:0000313" key="4">
    <source>
        <dbReference type="Proteomes" id="UP000592820"/>
    </source>
</evidence>
<dbReference type="EMBL" id="JAALDK010000001">
    <property type="protein sequence ID" value="NUX99573.1"/>
    <property type="molecule type" value="Genomic_DNA"/>
</dbReference>
<dbReference type="RefSeq" id="WP_176106201.1">
    <property type="nucleotide sequence ID" value="NZ_JAALDK010000001.1"/>
</dbReference>
<gene>
    <name evidence="3" type="ORF">G5S42_07540</name>
    <name evidence="2" type="ORF">HDG41_000131</name>
</gene>
<comment type="caution">
    <text evidence="2">The sequence shown here is derived from an EMBL/GenBank/DDBJ whole genome shotgun (WGS) entry which is preliminary data.</text>
</comment>
<dbReference type="Proteomes" id="UP000592820">
    <property type="component" value="Unassembled WGS sequence"/>
</dbReference>
<keyword evidence="1" id="KW-0732">Signal</keyword>
<reference evidence="2 4" key="2">
    <citation type="submission" date="2020-08" db="EMBL/GenBank/DDBJ databases">
        <title>Genomic Encyclopedia of Type Strains, Phase IV (KMG-V): Genome sequencing to study the core and pangenomes of soil and plant-associated prokaryotes.</title>
        <authorList>
            <person name="Whitman W."/>
        </authorList>
    </citation>
    <scope>NUCLEOTIDE SEQUENCE [LARGE SCALE GENOMIC DNA]</scope>
    <source>
        <strain evidence="2 4">JPY162</strain>
    </source>
</reference>
<proteinExistence type="predicted"/>
<protein>
    <submittedName>
        <fullName evidence="3">DUF4148 domain-containing protein</fullName>
    </submittedName>
</protein>
<dbReference type="Pfam" id="PF13663">
    <property type="entry name" value="DUF4148"/>
    <property type="match status" value="1"/>
</dbReference>
<dbReference type="Proteomes" id="UP000594380">
    <property type="component" value="Unassembled WGS sequence"/>
</dbReference>
<feature type="signal peptide" evidence="1">
    <location>
        <begin position="1"/>
        <end position="23"/>
    </location>
</feature>